<accession>A0A8C9NYH8</accession>
<name>A0A8C9NYH8_SERCA</name>
<proteinExistence type="predicted"/>
<reference evidence="1" key="1">
    <citation type="submission" date="2025-08" db="UniProtKB">
        <authorList>
            <consortium name="Ensembl"/>
        </authorList>
    </citation>
    <scope>IDENTIFICATION</scope>
</reference>
<organism evidence="1 2">
    <name type="scientific">Serinus canaria</name>
    <name type="common">Island canary</name>
    <name type="synonym">Fringilla canaria</name>
    <dbReference type="NCBI Taxonomy" id="9135"/>
    <lineage>
        <taxon>Eukaryota</taxon>
        <taxon>Metazoa</taxon>
        <taxon>Chordata</taxon>
        <taxon>Craniata</taxon>
        <taxon>Vertebrata</taxon>
        <taxon>Euteleostomi</taxon>
        <taxon>Archelosauria</taxon>
        <taxon>Archosauria</taxon>
        <taxon>Dinosauria</taxon>
        <taxon>Saurischia</taxon>
        <taxon>Theropoda</taxon>
        <taxon>Coelurosauria</taxon>
        <taxon>Aves</taxon>
        <taxon>Neognathae</taxon>
        <taxon>Neoaves</taxon>
        <taxon>Telluraves</taxon>
        <taxon>Australaves</taxon>
        <taxon>Passeriformes</taxon>
        <taxon>Passeroidea</taxon>
        <taxon>Fringillidae</taxon>
        <taxon>Carduelinae</taxon>
        <taxon>Serinus</taxon>
    </lineage>
</organism>
<dbReference type="Ensembl" id="ENSSCAT00000026729.1">
    <property type="protein sequence ID" value="ENSSCAP00000024025.1"/>
    <property type="gene ID" value="ENSSCAG00000017194.1"/>
</dbReference>
<keyword evidence="2" id="KW-1185">Reference proteome</keyword>
<evidence type="ECO:0000313" key="2">
    <source>
        <dbReference type="Proteomes" id="UP000694409"/>
    </source>
</evidence>
<dbReference type="AlphaFoldDB" id="A0A8C9NYH8"/>
<dbReference type="Proteomes" id="UP000694409">
    <property type="component" value="Unassembled WGS sequence"/>
</dbReference>
<protein>
    <submittedName>
        <fullName evidence="1">Uncharacterized protein</fullName>
    </submittedName>
</protein>
<reference evidence="1" key="2">
    <citation type="submission" date="2025-09" db="UniProtKB">
        <authorList>
            <consortium name="Ensembl"/>
        </authorList>
    </citation>
    <scope>IDENTIFICATION</scope>
</reference>
<sequence>MVVEVEWGQQWGWSPGEGVLGWGSEQPAVLEVLLDDDVSDGVKDELDVLGIGGAGHVGVDLLHVPPHVQLQELQLDVVPPPHSPTLTIIVGEADAEMGLLDLLQENVLLVEEEDNAGGGKVAVVADAVEEVQALMHAVLRRDTDHVVALSAHVFEGELGLDDASCLDTGTQHVLLCGDVAGGHQALQTWWGLGTAGNPCPTWNSPHLASCVPVLDVEGGHGPHDGQHGLERVAVNDSNELQAFLQRVTVLVDDPGREDHRHGDELGAVELSHAMAVAQGSQAQWERAPCGCSVGQTLCMVGTIK</sequence>
<evidence type="ECO:0000313" key="1">
    <source>
        <dbReference type="Ensembl" id="ENSSCAP00000024025.1"/>
    </source>
</evidence>